<protein>
    <submittedName>
        <fullName evidence="1">Uncharacterized protein</fullName>
    </submittedName>
</protein>
<evidence type="ECO:0000313" key="1">
    <source>
        <dbReference type="EMBL" id="KAF4389128.1"/>
    </source>
</evidence>
<dbReference type="EMBL" id="JAATIP010000032">
    <property type="protein sequence ID" value="KAF4389128.1"/>
    <property type="molecule type" value="Genomic_DNA"/>
</dbReference>
<dbReference type="Proteomes" id="UP000525078">
    <property type="component" value="Unassembled WGS sequence"/>
</dbReference>
<name>A0A7J6H2N6_CANSA</name>
<accession>A0A7J6H2N6</accession>
<organism evidence="1 2">
    <name type="scientific">Cannabis sativa</name>
    <name type="common">Hemp</name>
    <name type="synonym">Marijuana</name>
    <dbReference type="NCBI Taxonomy" id="3483"/>
    <lineage>
        <taxon>Eukaryota</taxon>
        <taxon>Viridiplantae</taxon>
        <taxon>Streptophyta</taxon>
        <taxon>Embryophyta</taxon>
        <taxon>Tracheophyta</taxon>
        <taxon>Spermatophyta</taxon>
        <taxon>Magnoliopsida</taxon>
        <taxon>eudicotyledons</taxon>
        <taxon>Gunneridae</taxon>
        <taxon>Pentapetalae</taxon>
        <taxon>rosids</taxon>
        <taxon>fabids</taxon>
        <taxon>Rosales</taxon>
        <taxon>Cannabaceae</taxon>
        <taxon>Cannabis</taxon>
    </lineage>
</organism>
<sequence>MAEQEILGKGNHKGIQAIQSTSSILLSSFPSSSNGGISTSSPSTSSSSMLRPSFSILWILAANVFGSSRLKPDVSRAVSKSRSTKSFTDLSFLSASALFLSSSMIPLSGLISIVFLLDIPKVNWIADEFRMLLHEEESDFGSSAQLLTVHIPGNSERATSLRLPNVLLVVIVLGCHNDFLSNQVSRVKPNTKLSDHAHVSPGLQCLHEFFSPRPCNSSQIVHQI</sequence>
<proteinExistence type="predicted"/>
<dbReference type="AlphaFoldDB" id="A0A7J6H2N6"/>
<gene>
    <name evidence="1" type="ORF">F8388_026857</name>
</gene>
<comment type="caution">
    <text evidence="1">The sequence shown here is derived from an EMBL/GenBank/DDBJ whole genome shotgun (WGS) entry which is preliminary data.</text>
</comment>
<reference evidence="1 2" key="1">
    <citation type="journal article" date="2020" name="bioRxiv">
        <title>Sequence and annotation of 42 cannabis genomes reveals extensive copy number variation in cannabinoid synthesis and pathogen resistance genes.</title>
        <authorList>
            <person name="Mckernan K.J."/>
            <person name="Helbert Y."/>
            <person name="Kane L.T."/>
            <person name="Ebling H."/>
            <person name="Zhang L."/>
            <person name="Liu B."/>
            <person name="Eaton Z."/>
            <person name="Mclaughlin S."/>
            <person name="Kingan S."/>
            <person name="Baybayan P."/>
            <person name="Concepcion G."/>
            <person name="Jordan M."/>
            <person name="Riva A."/>
            <person name="Barbazuk W."/>
            <person name="Harkins T."/>
        </authorList>
    </citation>
    <scope>NUCLEOTIDE SEQUENCE [LARGE SCALE GENOMIC DNA]</scope>
    <source>
        <strain evidence="2">cv. Jamaican Lion 4</strain>
        <tissue evidence="1">Leaf</tissue>
    </source>
</reference>
<evidence type="ECO:0000313" key="2">
    <source>
        <dbReference type="Proteomes" id="UP000525078"/>
    </source>
</evidence>